<dbReference type="EMBL" id="JACRJB010000049">
    <property type="protein sequence ID" value="MBI5131098.1"/>
    <property type="molecule type" value="Genomic_DNA"/>
</dbReference>
<evidence type="ECO:0000313" key="3">
    <source>
        <dbReference type="Proteomes" id="UP000782519"/>
    </source>
</evidence>
<reference evidence="2" key="1">
    <citation type="submission" date="2020-07" db="EMBL/GenBank/DDBJ databases">
        <title>Huge and variable diversity of episymbiotic CPR bacteria and DPANN archaea in groundwater ecosystems.</title>
        <authorList>
            <person name="He C.Y."/>
            <person name="Keren R."/>
            <person name="Whittaker M."/>
            <person name="Farag I.F."/>
            <person name="Doudna J."/>
            <person name="Cate J.H.D."/>
            <person name="Banfield J.F."/>
        </authorList>
    </citation>
    <scope>NUCLEOTIDE SEQUENCE</scope>
    <source>
        <strain evidence="2">NC_groundwater_1818_Pr3_B-0.1um_66_35</strain>
    </source>
</reference>
<evidence type="ECO:0000313" key="2">
    <source>
        <dbReference type="EMBL" id="MBI5131098.1"/>
    </source>
</evidence>
<gene>
    <name evidence="2" type="ORF">HZA66_16785</name>
</gene>
<accession>A0A933RZ36</accession>
<comment type="caution">
    <text evidence="2">The sequence shown here is derived from an EMBL/GenBank/DDBJ whole genome shotgun (WGS) entry which is preliminary data.</text>
</comment>
<sequence length="46" mass="4908">MGLGVERKLQRWLDDHGLPAIIAAVLGVIVALALILVVGGYWLVTP</sequence>
<evidence type="ECO:0000256" key="1">
    <source>
        <dbReference type="SAM" id="Phobius"/>
    </source>
</evidence>
<name>A0A933RZ36_RHOPL</name>
<proteinExistence type="predicted"/>
<keyword evidence="1" id="KW-0472">Membrane</keyword>
<dbReference type="Proteomes" id="UP000782519">
    <property type="component" value="Unassembled WGS sequence"/>
</dbReference>
<keyword evidence="1" id="KW-1133">Transmembrane helix</keyword>
<protein>
    <submittedName>
        <fullName evidence="2">Uncharacterized protein</fullName>
    </submittedName>
</protein>
<keyword evidence="1" id="KW-0812">Transmembrane</keyword>
<dbReference type="AlphaFoldDB" id="A0A933RZ36"/>
<organism evidence="2 3">
    <name type="scientific">Rhodopseudomonas palustris</name>
    <dbReference type="NCBI Taxonomy" id="1076"/>
    <lineage>
        <taxon>Bacteria</taxon>
        <taxon>Pseudomonadati</taxon>
        <taxon>Pseudomonadota</taxon>
        <taxon>Alphaproteobacteria</taxon>
        <taxon>Hyphomicrobiales</taxon>
        <taxon>Nitrobacteraceae</taxon>
        <taxon>Rhodopseudomonas</taxon>
    </lineage>
</organism>
<feature type="transmembrane region" description="Helical" evidence="1">
    <location>
        <begin position="20"/>
        <end position="44"/>
    </location>
</feature>